<name>A0A9P0AM06_BEMTA</name>
<reference evidence="1" key="1">
    <citation type="submission" date="2021-12" db="EMBL/GenBank/DDBJ databases">
        <authorList>
            <person name="King R."/>
        </authorList>
    </citation>
    <scope>NUCLEOTIDE SEQUENCE</scope>
</reference>
<keyword evidence="2" id="KW-1185">Reference proteome</keyword>
<dbReference type="AlphaFoldDB" id="A0A9P0AM06"/>
<sequence length="418" mass="48205">MGYLSRDNVNPVSYEHEVDVGSLYSVSDGRNDFNLKLRGTRKGREKLRCSQTGEQGDRSLKHSFNNREHLLFSREFDEVVLNSSVGQKISLSQDLATVYPEIRLKGDAANNDTEIAPVGASLQKRELITAGIIISSLVVANLKNMEPSVTALHEIMQATQVMPQLLEPLKQVFGTLPTNRLPNGGRIRRRDGSIYWKGTMLEFNTEGGVHVFVISPKKEQYIVVVHKRVFLNYDQICQNTDELGKPEYRTCSMKVEGEDEEFVSMWYTNLVVCVEMTEGEIKEFKDVQKQVQTEREQLFMPVLNAIELRLRTAGRFGKKRSGHRPLVHFLNVDECSSIVFDVMTRQLVWYGHVNRMTEERLPKKMLDWVPPGRRRRGRPVRGWRQGVLSEMRECQLPDDLWEDRALWRLGVVERRRAL</sequence>
<accession>A0A9P0AM06</accession>
<evidence type="ECO:0000313" key="1">
    <source>
        <dbReference type="EMBL" id="CAH0394433.1"/>
    </source>
</evidence>
<gene>
    <name evidence="1" type="ORF">BEMITA_LOCUS12730</name>
</gene>
<dbReference type="EMBL" id="OU963869">
    <property type="protein sequence ID" value="CAH0394433.1"/>
    <property type="molecule type" value="Genomic_DNA"/>
</dbReference>
<proteinExistence type="predicted"/>
<evidence type="ECO:0000313" key="2">
    <source>
        <dbReference type="Proteomes" id="UP001152759"/>
    </source>
</evidence>
<organism evidence="1 2">
    <name type="scientific">Bemisia tabaci</name>
    <name type="common">Sweetpotato whitefly</name>
    <name type="synonym">Aleurodes tabaci</name>
    <dbReference type="NCBI Taxonomy" id="7038"/>
    <lineage>
        <taxon>Eukaryota</taxon>
        <taxon>Metazoa</taxon>
        <taxon>Ecdysozoa</taxon>
        <taxon>Arthropoda</taxon>
        <taxon>Hexapoda</taxon>
        <taxon>Insecta</taxon>
        <taxon>Pterygota</taxon>
        <taxon>Neoptera</taxon>
        <taxon>Paraneoptera</taxon>
        <taxon>Hemiptera</taxon>
        <taxon>Sternorrhyncha</taxon>
        <taxon>Aleyrodoidea</taxon>
        <taxon>Aleyrodidae</taxon>
        <taxon>Aleyrodinae</taxon>
        <taxon>Bemisia</taxon>
    </lineage>
</organism>
<protein>
    <submittedName>
        <fullName evidence="1">Uncharacterized protein</fullName>
    </submittedName>
</protein>
<dbReference type="Proteomes" id="UP001152759">
    <property type="component" value="Chromosome 8"/>
</dbReference>